<organism evidence="2 3">
    <name type="scientific">Myotis myotis</name>
    <name type="common">Greater mouse-eared bat</name>
    <name type="synonym">Vespertilio myotis</name>
    <dbReference type="NCBI Taxonomy" id="51298"/>
    <lineage>
        <taxon>Eukaryota</taxon>
        <taxon>Metazoa</taxon>
        <taxon>Chordata</taxon>
        <taxon>Craniata</taxon>
        <taxon>Vertebrata</taxon>
        <taxon>Euteleostomi</taxon>
        <taxon>Mammalia</taxon>
        <taxon>Eutheria</taxon>
        <taxon>Laurasiatheria</taxon>
        <taxon>Chiroptera</taxon>
        <taxon>Yangochiroptera</taxon>
        <taxon>Vespertilionidae</taxon>
        <taxon>Myotis</taxon>
    </lineage>
</organism>
<evidence type="ECO:0000313" key="2">
    <source>
        <dbReference type="EMBL" id="KAF6314870.1"/>
    </source>
</evidence>
<feature type="compositionally biased region" description="Basic and acidic residues" evidence="1">
    <location>
        <begin position="78"/>
        <end position="105"/>
    </location>
</feature>
<protein>
    <submittedName>
        <fullName evidence="2">Uncharacterized protein</fullName>
    </submittedName>
</protein>
<feature type="compositionally biased region" description="Basic and acidic residues" evidence="1">
    <location>
        <begin position="223"/>
        <end position="247"/>
    </location>
</feature>
<reference evidence="2 3" key="1">
    <citation type="journal article" date="2020" name="Nature">
        <title>Six reference-quality genomes reveal evolution of bat adaptations.</title>
        <authorList>
            <person name="Jebb D."/>
            <person name="Huang Z."/>
            <person name="Pippel M."/>
            <person name="Hughes G.M."/>
            <person name="Lavrichenko K."/>
            <person name="Devanna P."/>
            <person name="Winkler S."/>
            <person name="Jermiin L.S."/>
            <person name="Skirmuntt E.C."/>
            <person name="Katzourakis A."/>
            <person name="Burkitt-Gray L."/>
            <person name="Ray D.A."/>
            <person name="Sullivan K.A.M."/>
            <person name="Roscito J.G."/>
            <person name="Kirilenko B.M."/>
            <person name="Davalos L.M."/>
            <person name="Corthals A.P."/>
            <person name="Power M.L."/>
            <person name="Jones G."/>
            <person name="Ransome R.D."/>
            <person name="Dechmann D.K.N."/>
            <person name="Locatelli A.G."/>
            <person name="Puechmaille S.J."/>
            <person name="Fedrigo O."/>
            <person name="Jarvis E.D."/>
            <person name="Hiller M."/>
            <person name="Vernes S.C."/>
            <person name="Myers E.W."/>
            <person name="Teeling E.C."/>
        </authorList>
    </citation>
    <scope>NUCLEOTIDE SEQUENCE [LARGE SCALE GENOMIC DNA]</scope>
    <source>
        <strain evidence="2">MMyoMyo1</strain>
        <tissue evidence="2">Flight muscle</tissue>
    </source>
</reference>
<gene>
    <name evidence="2" type="ORF">mMyoMyo1_008645</name>
</gene>
<evidence type="ECO:0000313" key="3">
    <source>
        <dbReference type="Proteomes" id="UP000527355"/>
    </source>
</evidence>
<dbReference type="AlphaFoldDB" id="A0A7J7UPM6"/>
<keyword evidence="3" id="KW-1185">Reference proteome</keyword>
<feature type="compositionally biased region" description="Polar residues" evidence="1">
    <location>
        <begin position="145"/>
        <end position="159"/>
    </location>
</feature>
<proteinExistence type="predicted"/>
<dbReference type="Proteomes" id="UP000527355">
    <property type="component" value="Unassembled WGS sequence"/>
</dbReference>
<dbReference type="EMBL" id="JABWUV010000012">
    <property type="protein sequence ID" value="KAF6314870.1"/>
    <property type="molecule type" value="Genomic_DNA"/>
</dbReference>
<feature type="region of interest" description="Disordered" evidence="1">
    <location>
        <begin position="1"/>
        <end position="432"/>
    </location>
</feature>
<feature type="compositionally biased region" description="Polar residues" evidence="1">
    <location>
        <begin position="357"/>
        <end position="371"/>
    </location>
</feature>
<accession>A0A7J7UPM6</accession>
<evidence type="ECO:0000256" key="1">
    <source>
        <dbReference type="SAM" id="MobiDB-lite"/>
    </source>
</evidence>
<feature type="compositionally biased region" description="Low complexity" evidence="1">
    <location>
        <begin position="295"/>
        <end position="306"/>
    </location>
</feature>
<sequence length="432" mass="46507">MSLQSSTHVTVEQQLIHEDPIPSLESPVSHTPEGQKMPEPSVANCGSGEPGPVDGQQGSPPPKTPRNHWLLKVYTSDLEYRAHDKQTGPGHLEPKEAEHKGEKSSTHVTVEQQQIDEDSMPSLETLSSTHVTVEQQQIDEDSMPSLETLSSTQVTVEQQQIDEDSMPSLESSVSHKTEGQKMPELSVANCGSGEPGPVDGQQGSPPPKPPRIHWLLQMYTSDLEYRAHDKQTGPGHLEPKEAEHKAAAQEAEAAPVKRKVQTEEQVAGLEASPPPAASPGAAEEPGPAPDQTDAPPTLTEEPSLEPVLIHASEQELPVEGPAPGPLVEYACYVPRKKKSSTHVTVEQQQIDEDSMPSLETLSSTHVTVEQQQIDEDSMPSLETLVSHKTEGQKTPELSVANCGSGEPGPVDGQQGTPPPKLPRIHSDTLIPP</sequence>
<name>A0A7J7UPM6_MYOMY</name>
<comment type="caution">
    <text evidence="2">The sequence shown here is derived from an EMBL/GenBank/DDBJ whole genome shotgun (WGS) entry which is preliminary data.</text>
</comment>
<feature type="compositionally biased region" description="Polar residues" evidence="1">
    <location>
        <begin position="122"/>
        <end position="136"/>
    </location>
</feature>
<feature type="compositionally biased region" description="Polar residues" evidence="1">
    <location>
        <begin position="1"/>
        <end position="13"/>
    </location>
</feature>